<gene>
    <name evidence="3" type="ORF">K470DRAFT_262450</name>
</gene>
<dbReference type="Pfam" id="PF04677">
    <property type="entry name" value="CwfJ_C_1"/>
    <property type="match status" value="1"/>
</dbReference>
<dbReference type="Proteomes" id="UP000799421">
    <property type="component" value="Unassembled WGS sequence"/>
</dbReference>
<keyword evidence="4" id="KW-1185">Reference proteome</keyword>
<dbReference type="OrthoDB" id="444325at2759"/>
<dbReference type="GO" id="GO:0061632">
    <property type="term" value="F:RNA lariat debranching enzyme activator activity"/>
    <property type="evidence" value="ECO:0007669"/>
    <property type="project" value="TreeGrafter"/>
</dbReference>
<evidence type="ECO:0000313" key="4">
    <source>
        <dbReference type="Proteomes" id="UP000799421"/>
    </source>
</evidence>
<dbReference type="AlphaFoldDB" id="A0A6A7C693"/>
<evidence type="ECO:0000313" key="3">
    <source>
        <dbReference type="EMBL" id="KAF2862960.1"/>
    </source>
</evidence>
<reference evidence="3" key="1">
    <citation type="journal article" date="2020" name="Stud. Mycol.">
        <title>101 Dothideomycetes genomes: a test case for predicting lifestyles and emergence of pathogens.</title>
        <authorList>
            <person name="Haridas S."/>
            <person name="Albert R."/>
            <person name="Binder M."/>
            <person name="Bloem J."/>
            <person name="Labutti K."/>
            <person name="Salamov A."/>
            <person name="Andreopoulos B."/>
            <person name="Baker S."/>
            <person name="Barry K."/>
            <person name="Bills G."/>
            <person name="Bluhm B."/>
            <person name="Cannon C."/>
            <person name="Castanera R."/>
            <person name="Culley D."/>
            <person name="Daum C."/>
            <person name="Ezra D."/>
            <person name="Gonzalez J."/>
            <person name="Henrissat B."/>
            <person name="Kuo A."/>
            <person name="Liang C."/>
            <person name="Lipzen A."/>
            <person name="Lutzoni F."/>
            <person name="Magnuson J."/>
            <person name="Mondo S."/>
            <person name="Nolan M."/>
            <person name="Ohm R."/>
            <person name="Pangilinan J."/>
            <person name="Park H.-J."/>
            <person name="Ramirez L."/>
            <person name="Alfaro M."/>
            <person name="Sun H."/>
            <person name="Tritt A."/>
            <person name="Yoshinaga Y."/>
            <person name="Zwiers L.-H."/>
            <person name="Turgeon B."/>
            <person name="Goodwin S."/>
            <person name="Spatafora J."/>
            <person name="Crous P."/>
            <person name="Grigoriev I."/>
        </authorList>
    </citation>
    <scope>NUCLEOTIDE SEQUENCE</scope>
    <source>
        <strain evidence="3">CBS 480.64</strain>
    </source>
</reference>
<accession>A0A6A7C693</accession>
<evidence type="ECO:0000259" key="2">
    <source>
        <dbReference type="Pfam" id="PF04677"/>
    </source>
</evidence>
<dbReference type="GO" id="GO:0000398">
    <property type="term" value="P:mRNA splicing, via spliceosome"/>
    <property type="evidence" value="ECO:0007669"/>
    <property type="project" value="TreeGrafter"/>
</dbReference>
<feature type="domain" description="Cwf19-like C-terminal" evidence="2">
    <location>
        <begin position="291"/>
        <end position="398"/>
    </location>
</feature>
<proteinExistence type="predicted"/>
<dbReference type="EMBL" id="MU005963">
    <property type="protein sequence ID" value="KAF2862960.1"/>
    <property type="molecule type" value="Genomic_DNA"/>
</dbReference>
<dbReference type="PANTHER" id="PTHR12072">
    <property type="entry name" value="CWF19, CELL CYCLE CONTROL PROTEIN"/>
    <property type="match status" value="1"/>
</dbReference>
<feature type="compositionally biased region" description="Polar residues" evidence="1">
    <location>
        <begin position="259"/>
        <end position="270"/>
    </location>
</feature>
<organism evidence="3 4">
    <name type="scientific">Piedraia hortae CBS 480.64</name>
    <dbReference type="NCBI Taxonomy" id="1314780"/>
    <lineage>
        <taxon>Eukaryota</taxon>
        <taxon>Fungi</taxon>
        <taxon>Dikarya</taxon>
        <taxon>Ascomycota</taxon>
        <taxon>Pezizomycotina</taxon>
        <taxon>Dothideomycetes</taxon>
        <taxon>Dothideomycetidae</taxon>
        <taxon>Capnodiales</taxon>
        <taxon>Piedraiaceae</taxon>
        <taxon>Piedraia</taxon>
    </lineage>
</organism>
<dbReference type="InterPro" id="IPR040194">
    <property type="entry name" value="Cwf19-like"/>
</dbReference>
<protein>
    <recommendedName>
        <fullName evidence="2">Cwf19-like C-terminal domain-containing protein</fullName>
    </recommendedName>
</protein>
<name>A0A6A7C693_9PEZI</name>
<feature type="compositionally biased region" description="Pro residues" evidence="1">
    <location>
        <begin position="274"/>
        <end position="283"/>
    </location>
</feature>
<feature type="region of interest" description="Disordered" evidence="1">
    <location>
        <begin position="259"/>
        <end position="291"/>
    </location>
</feature>
<evidence type="ECO:0000256" key="1">
    <source>
        <dbReference type="SAM" id="MobiDB-lite"/>
    </source>
</evidence>
<dbReference type="CDD" id="cd07380">
    <property type="entry name" value="MPP_CWF19_N"/>
    <property type="match status" value="1"/>
</dbReference>
<dbReference type="PANTHER" id="PTHR12072:SF4">
    <property type="entry name" value="CWF19-LIKE PROTEIN 1"/>
    <property type="match status" value="1"/>
</dbReference>
<feature type="region of interest" description="Disordered" evidence="1">
    <location>
        <begin position="129"/>
        <end position="158"/>
    </location>
</feature>
<sequence length="501" mass="54751">MATYPKIIVLTNNSTLAFLFEKLTILHTKQKFTFAVILNLFPPSTAPEIPALLSGKIPYPAGLPIYFTQGSTELPSQLAQHLASHPDGEIVEGITFLGQRGSITTLEGTAIAALGGTCASEGECETKNDANGNASAADKETHHPNAAKKVPYAPTDLPPLTTKYPHGVDILLTHDWPEGVAQASTLPSPEGYTPSPLIAKLTKALQPRYHFSVSKCFYEREPFSYPPPSERITRFISLSTTTQKSMYAFVLKPPTVTPKCTPNPFTQQALKRSMPPPPPPPPSKRPRRAPKPKQKECFLCLSTTPTPHLIISIAEHAYLSLPRGPLLTRDYLPIPGHVMIIPLDHTPLCPEGEALREMRKYQEAVVGMLREKNLGAVGWEISRLGGVHFHVQVVGLPAGVAGCVGEAFVEKGREMGYCGFVKDGLEGEVLRVFIWDEGGGCEEMEMGLGEGFDVRFPRRVVAGLLGLDGRSEWRDVVQSLEEEEKDARVLRGGFGRWDFGG</sequence>
<dbReference type="GO" id="GO:0071014">
    <property type="term" value="C:post-mRNA release spliceosomal complex"/>
    <property type="evidence" value="ECO:0007669"/>
    <property type="project" value="TreeGrafter"/>
</dbReference>
<dbReference type="InterPro" id="IPR006768">
    <property type="entry name" value="Cwf19-like_C_dom-1"/>
</dbReference>